<dbReference type="OrthoDB" id="2356646at2"/>
<gene>
    <name evidence="3" type="ORF">CYJ57_00785</name>
</gene>
<evidence type="ECO:0000313" key="3">
    <source>
        <dbReference type="EMBL" id="PKY90743.1"/>
    </source>
</evidence>
<protein>
    <recommendedName>
        <fullName evidence="2">Transcobalamin-like C-terminal domain-containing protein</fullName>
    </recommendedName>
</protein>
<dbReference type="PROSITE" id="PS51257">
    <property type="entry name" value="PROKAR_LIPOPROTEIN"/>
    <property type="match status" value="1"/>
</dbReference>
<dbReference type="Proteomes" id="UP000234384">
    <property type="component" value="Unassembled WGS sequence"/>
</dbReference>
<feature type="signal peptide" evidence="1">
    <location>
        <begin position="1"/>
        <end position="34"/>
    </location>
</feature>
<evidence type="ECO:0000313" key="4">
    <source>
        <dbReference type="Proteomes" id="UP000234384"/>
    </source>
</evidence>
<comment type="caution">
    <text evidence="3">The sequence shown here is derived from an EMBL/GenBank/DDBJ whole genome shotgun (WGS) entry which is preliminary data.</text>
</comment>
<dbReference type="Pfam" id="PF14478">
    <property type="entry name" value="DUF4430"/>
    <property type="match status" value="1"/>
</dbReference>
<feature type="chain" id="PRO_5038683974" description="Transcobalamin-like C-terminal domain-containing protein" evidence="1">
    <location>
        <begin position="35"/>
        <end position="180"/>
    </location>
</feature>
<feature type="domain" description="Transcobalamin-like C-terminal" evidence="2">
    <location>
        <begin position="101"/>
        <end position="169"/>
    </location>
</feature>
<dbReference type="Gene3D" id="2.170.130.30">
    <property type="match status" value="1"/>
</dbReference>
<dbReference type="AlphaFoldDB" id="A0A2I1K518"/>
<name>A0A2I1K518_9LACT</name>
<proteinExistence type="predicted"/>
<evidence type="ECO:0000256" key="1">
    <source>
        <dbReference type="SAM" id="SignalP"/>
    </source>
</evidence>
<organism evidence="3 4">
    <name type="scientific">Falseniella ignava</name>
    <dbReference type="NCBI Taxonomy" id="137730"/>
    <lineage>
        <taxon>Bacteria</taxon>
        <taxon>Bacillati</taxon>
        <taxon>Bacillota</taxon>
        <taxon>Bacilli</taxon>
        <taxon>Lactobacillales</taxon>
        <taxon>Aerococcaceae</taxon>
        <taxon>Falseniella</taxon>
    </lineage>
</organism>
<reference evidence="3 4" key="1">
    <citation type="submission" date="2017-12" db="EMBL/GenBank/DDBJ databases">
        <title>Phylogenetic diversity of female urinary microbiome.</title>
        <authorList>
            <person name="Thomas-White K."/>
            <person name="Wolfe A.J."/>
        </authorList>
    </citation>
    <scope>NUCLEOTIDE SEQUENCE [LARGE SCALE GENOMIC DNA]</scope>
    <source>
        <strain evidence="3 4">UMB0898</strain>
    </source>
</reference>
<dbReference type="EMBL" id="PKHE01000001">
    <property type="protein sequence ID" value="PKY90743.1"/>
    <property type="molecule type" value="Genomic_DNA"/>
</dbReference>
<evidence type="ECO:0000259" key="2">
    <source>
        <dbReference type="Pfam" id="PF14478"/>
    </source>
</evidence>
<accession>A0A2I1K518</accession>
<keyword evidence="1" id="KW-0732">Signal</keyword>
<sequence>MLLYRYKQVLIRRQIMKKSLKLIFLPLLTILLVACTNGQDKKENVETTVEETTTEVTTVETTVETTEETTEVATEDAVKINIYLHGEEEPIATAFVNDGAGKSVLEAMHETDLKFHFNEDEGVVEEIEGHENDYEDFNTWVYLLNGAYAELGVKSQILEAGDEISWYYGTQDEIPVNIIE</sequence>
<dbReference type="InterPro" id="IPR027954">
    <property type="entry name" value="Transcobalamin-like_C"/>
</dbReference>